<keyword evidence="1" id="KW-1133">Transmembrane helix</keyword>
<feature type="transmembrane region" description="Helical" evidence="1">
    <location>
        <begin position="36"/>
        <end position="57"/>
    </location>
</feature>
<protein>
    <recommendedName>
        <fullName evidence="4">MFS transporter</fullName>
    </recommendedName>
</protein>
<sequence>MLKKIFHSPVFNIVLVIGLGLIMLSEKYSSVMPEWYNIDSMVLGIPILILLGSIPIYNRINPQNKIKPQIIPMELREEDEGMQWLTFKATRSVYVFFALIIPPAIALTAYFNHVIYLPVLILTAMGVIQYTIYWVHMRRHI</sequence>
<proteinExistence type="predicted"/>
<evidence type="ECO:0000313" key="3">
    <source>
        <dbReference type="Proteomes" id="UP001597561"/>
    </source>
</evidence>
<comment type="caution">
    <text evidence="2">The sequence shown here is derived from an EMBL/GenBank/DDBJ whole genome shotgun (WGS) entry which is preliminary data.</text>
</comment>
<evidence type="ECO:0000256" key="1">
    <source>
        <dbReference type="SAM" id="Phobius"/>
    </source>
</evidence>
<name>A0ABW5ZFB7_9BACL</name>
<keyword evidence="3" id="KW-1185">Reference proteome</keyword>
<gene>
    <name evidence="2" type="ORF">ACFS5P_07335</name>
</gene>
<feature type="transmembrane region" description="Helical" evidence="1">
    <location>
        <begin position="117"/>
        <end position="135"/>
    </location>
</feature>
<dbReference type="EMBL" id="JBHUPG010000012">
    <property type="protein sequence ID" value="MFD2911685.1"/>
    <property type="molecule type" value="Genomic_DNA"/>
</dbReference>
<keyword evidence="1" id="KW-0472">Membrane</keyword>
<reference evidence="3" key="1">
    <citation type="journal article" date="2019" name="Int. J. Syst. Evol. Microbiol.">
        <title>The Global Catalogue of Microorganisms (GCM) 10K type strain sequencing project: providing services to taxonomists for standard genome sequencing and annotation.</title>
        <authorList>
            <consortium name="The Broad Institute Genomics Platform"/>
            <consortium name="The Broad Institute Genome Sequencing Center for Infectious Disease"/>
            <person name="Wu L."/>
            <person name="Ma J."/>
        </authorList>
    </citation>
    <scope>NUCLEOTIDE SEQUENCE [LARGE SCALE GENOMIC DNA]</scope>
    <source>
        <strain evidence="3">KCTC 13528</strain>
    </source>
</reference>
<dbReference type="RefSeq" id="WP_204729449.1">
    <property type="nucleotide sequence ID" value="NZ_JAFBDK010000008.1"/>
</dbReference>
<evidence type="ECO:0000313" key="2">
    <source>
        <dbReference type="EMBL" id="MFD2911685.1"/>
    </source>
</evidence>
<feature type="transmembrane region" description="Helical" evidence="1">
    <location>
        <begin position="5"/>
        <end position="24"/>
    </location>
</feature>
<dbReference type="Proteomes" id="UP001597561">
    <property type="component" value="Unassembled WGS sequence"/>
</dbReference>
<evidence type="ECO:0008006" key="4">
    <source>
        <dbReference type="Google" id="ProtNLM"/>
    </source>
</evidence>
<feature type="transmembrane region" description="Helical" evidence="1">
    <location>
        <begin position="92"/>
        <end position="111"/>
    </location>
</feature>
<organism evidence="2 3">
    <name type="scientific">Jeotgalibacillus terrae</name>
    <dbReference type="NCBI Taxonomy" id="587735"/>
    <lineage>
        <taxon>Bacteria</taxon>
        <taxon>Bacillati</taxon>
        <taxon>Bacillota</taxon>
        <taxon>Bacilli</taxon>
        <taxon>Bacillales</taxon>
        <taxon>Caryophanaceae</taxon>
        <taxon>Jeotgalibacillus</taxon>
    </lineage>
</organism>
<keyword evidence="1" id="KW-0812">Transmembrane</keyword>
<accession>A0ABW5ZFB7</accession>